<feature type="non-terminal residue" evidence="1">
    <location>
        <position position="25"/>
    </location>
</feature>
<sequence length="25" mass="2711">MGDLTDDEIAVNLAYQDGAQNTGWI</sequence>
<organism evidence="1">
    <name type="scientific">marine sediment metagenome</name>
    <dbReference type="NCBI Taxonomy" id="412755"/>
    <lineage>
        <taxon>unclassified sequences</taxon>
        <taxon>metagenomes</taxon>
        <taxon>ecological metagenomes</taxon>
    </lineage>
</organism>
<protein>
    <submittedName>
        <fullName evidence="1">Uncharacterized protein</fullName>
    </submittedName>
</protein>
<gene>
    <name evidence="1" type="ORF">LCGC14_2770330</name>
</gene>
<name>A0A0F8ZI55_9ZZZZ</name>
<reference evidence="1" key="1">
    <citation type="journal article" date="2015" name="Nature">
        <title>Complex archaea that bridge the gap between prokaryotes and eukaryotes.</title>
        <authorList>
            <person name="Spang A."/>
            <person name="Saw J.H."/>
            <person name="Jorgensen S.L."/>
            <person name="Zaremba-Niedzwiedzka K."/>
            <person name="Martijn J."/>
            <person name="Lind A.E."/>
            <person name="van Eijk R."/>
            <person name="Schleper C."/>
            <person name="Guy L."/>
            <person name="Ettema T.J."/>
        </authorList>
    </citation>
    <scope>NUCLEOTIDE SEQUENCE</scope>
</reference>
<evidence type="ECO:0000313" key="1">
    <source>
        <dbReference type="EMBL" id="KKK85735.1"/>
    </source>
</evidence>
<comment type="caution">
    <text evidence="1">The sequence shown here is derived from an EMBL/GenBank/DDBJ whole genome shotgun (WGS) entry which is preliminary data.</text>
</comment>
<accession>A0A0F8ZI55</accession>
<proteinExistence type="predicted"/>
<dbReference type="EMBL" id="LAZR01051171">
    <property type="protein sequence ID" value="KKK85735.1"/>
    <property type="molecule type" value="Genomic_DNA"/>
</dbReference>
<dbReference type="AlphaFoldDB" id="A0A0F8ZI55"/>